<proteinExistence type="inferred from homology"/>
<evidence type="ECO:0000313" key="8">
    <source>
        <dbReference type="EMBL" id="QOV03398.1"/>
    </source>
</evidence>
<evidence type="ECO:0000256" key="6">
    <source>
        <dbReference type="SAM" id="Phobius"/>
    </source>
</evidence>
<organism evidence="8">
    <name type="scientific">Hypomontagnella monticulosa</name>
    <dbReference type="NCBI Taxonomy" id="2487000"/>
    <lineage>
        <taxon>Eukaryota</taxon>
        <taxon>Fungi</taxon>
        <taxon>Dikarya</taxon>
        <taxon>Ascomycota</taxon>
        <taxon>Pezizomycotina</taxon>
        <taxon>Sordariomycetes</taxon>
        <taxon>Xylariomycetidae</taxon>
        <taxon>Xylariales</taxon>
        <taxon>Hypoxylaceae</taxon>
        <taxon>Hypomontagnella</taxon>
    </lineage>
</organism>
<evidence type="ECO:0000256" key="3">
    <source>
        <dbReference type="ARBA" id="ARBA00022989"/>
    </source>
</evidence>
<feature type="transmembrane region" description="Helical" evidence="6">
    <location>
        <begin position="191"/>
        <end position="212"/>
    </location>
</feature>
<dbReference type="AlphaFoldDB" id="A0A7S6TZD8"/>
<reference evidence="8" key="2">
    <citation type="submission" date="2020-08" db="EMBL/GenBank/DDBJ databases">
        <authorList>
            <person name="Tian D."/>
        </authorList>
    </citation>
    <scope>NUCLEOTIDE SEQUENCE</scope>
    <source>
        <strain evidence="8">MUCL-54604</strain>
    </source>
</reference>
<dbReference type="PANTHER" id="PTHR33048:SF161">
    <property type="entry name" value="INTEGRAL MEMBRANE PROTEIN"/>
    <property type="match status" value="1"/>
</dbReference>
<dbReference type="Pfam" id="PF20684">
    <property type="entry name" value="Fung_rhodopsin"/>
    <property type="match status" value="1"/>
</dbReference>
<evidence type="ECO:0000256" key="4">
    <source>
        <dbReference type="ARBA" id="ARBA00023136"/>
    </source>
</evidence>
<protein>
    <recommendedName>
        <fullName evidence="7">Rhodopsin domain-containing protein</fullName>
    </recommendedName>
</protein>
<feature type="transmembrane region" description="Helical" evidence="6">
    <location>
        <begin position="116"/>
        <end position="135"/>
    </location>
</feature>
<evidence type="ECO:0000259" key="7">
    <source>
        <dbReference type="Pfam" id="PF20684"/>
    </source>
</evidence>
<evidence type="ECO:0000256" key="5">
    <source>
        <dbReference type="ARBA" id="ARBA00038359"/>
    </source>
</evidence>
<feature type="transmembrane region" description="Helical" evidence="6">
    <location>
        <begin position="70"/>
        <end position="96"/>
    </location>
</feature>
<evidence type="ECO:0000256" key="1">
    <source>
        <dbReference type="ARBA" id="ARBA00004141"/>
    </source>
</evidence>
<evidence type="ECO:0000256" key="2">
    <source>
        <dbReference type="ARBA" id="ARBA00022692"/>
    </source>
</evidence>
<keyword evidence="4 6" id="KW-0472">Membrane</keyword>
<feature type="domain" description="Rhodopsin" evidence="7">
    <location>
        <begin position="6"/>
        <end position="212"/>
    </location>
</feature>
<dbReference type="InterPro" id="IPR052337">
    <property type="entry name" value="SAT4-like"/>
</dbReference>
<comment type="subcellular location">
    <subcellularLocation>
        <location evidence="1">Membrane</location>
        <topology evidence="1">Multi-pass membrane protein</topology>
    </subcellularLocation>
</comment>
<dbReference type="GO" id="GO:0016020">
    <property type="term" value="C:membrane"/>
    <property type="evidence" value="ECO:0007669"/>
    <property type="project" value="UniProtKB-SubCell"/>
</dbReference>
<dbReference type="InterPro" id="IPR049326">
    <property type="entry name" value="Rhodopsin_dom_fungi"/>
</dbReference>
<name>A0A7S6TZD8_9PEZI</name>
<feature type="transmembrane region" description="Helical" evidence="6">
    <location>
        <begin position="147"/>
        <end position="171"/>
    </location>
</feature>
<reference evidence="8" key="1">
    <citation type="journal article" date="2020" name="Chem. Sci.">
        <title>The sporothriolides. A new biosynthetic family of fungal secondary metabolites.</title>
        <authorList>
            <person name="Tian D.-S."/>
            <person name="Kuhnert E."/>
            <person name="Ouazzani J."/>
            <person name="Wibberg D."/>
            <person name="Kalinowski J."/>
            <person name="Cox R.J."/>
        </authorList>
    </citation>
    <scope>NUCLEOTIDE SEQUENCE</scope>
    <source>
        <strain evidence="8">MUCL-54604</strain>
    </source>
</reference>
<keyword evidence="3 6" id="KW-1133">Transmembrane helix</keyword>
<sequence>MFPALVIRTGVGYHIYDHEWDTVRAMTFELESKLYFAYETLYTVDTGLAKISTLLFYLRVFPTKSMQRSSWLAIGCITILTVTFFLISFLACRPFSANWTYELRNNEHCMDRKPSFIVSCVFTILTDFLVLGLPLRPIWGLKMEKKIKLGLICVFASGIIVTVFSFIRLYFVVAIDYAFDFPYTGVPAMFFTTLEPCLMVMCISLPMLYTLFPKRSDKNNSSYANKPRTAGPLYTFGRGRNSRFTPIEESRLTNYDMNVLPTKKDSRESLDLSHEAITVQETFTVQEEAARPGEALSGPNPALVKPYSAVAWSEGRYQG</sequence>
<gene>
    <name evidence="8" type="ORF">HMg6350.t1</name>
</gene>
<dbReference type="EMBL" id="MT889334">
    <property type="protein sequence ID" value="QOV03398.1"/>
    <property type="molecule type" value="Genomic_DNA"/>
</dbReference>
<accession>A0A7S6TZD8</accession>
<comment type="similarity">
    <text evidence="5">Belongs to the SAT4 family.</text>
</comment>
<keyword evidence="2 6" id="KW-0812">Transmembrane</keyword>
<dbReference type="PANTHER" id="PTHR33048">
    <property type="entry name" value="PTH11-LIKE INTEGRAL MEMBRANE PROTEIN (AFU_ORTHOLOGUE AFUA_5G11245)"/>
    <property type="match status" value="1"/>
</dbReference>